<organism evidence="1 2">
    <name type="scientific">Dreissena polymorpha</name>
    <name type="common">Zebra mussel</name>
    <name type="synonym">Mytilus polymorpha</name>
    <dbReference type="NCBI Taxonomy" id="45954"/>
    <lineage>
        <taxon>Eukaryota</taxon>
        <taxon>Metazoa</taxon>
        <taxon>Spiralia</taxon>
        <taxon>Lophotrochozoa</taxon>
        <taxon>Mollusca</taxon>
        <taxon>Bivalvia</taxon>
        <taxon>Autobranchia</taxon>
        <taxon>Heteroconchia</taxon>
        <taxon>Euheterodonta</taxon>
        <taxon>Imparidentia</taxon>
        <taxon>Neoheterodontei</taxon>
        <taxon>Myida</taxon>
        <taxon>Dreissenoidea</taxon>
        <taxon>Dreissenidae</taxon>
        <taxon>Dreissena</taxon>
    </lineage>
</organism>
<reference evidence="1" key="1">
    <citation type="journal article" date="2019" name="bioRxiv">
        <title>The Genome of the Zebra Mussel, Dreissena polymorpha: A Resource for Invasive Species Research.</title>
        <authorList>
            <person name="McCartney M.A."/>
            <person name="Auch B."/>
            <person name="Kono T."/>
            <person name="Mallez S."/>
            <person name="Zhang Y."/>
            <person name="Obille A."/>
            <person name="Becker A."/>
            <person name="Abrahante J.E."/>
            <person name="Garbe J."/>
            <person name="Badalamenti J.P."/>
            <person name="Herman A."/>
            <person name="Mangelson H."/>
            <person name="Liachko I."/>
            <person name="Sullivan S."/>
            <person name="Sone E.D."/>
            <person name="Koren S."/>
            <person name="Silverstein K.A.T."/>
            <person name="Beckman K.B."/>
            <person name="Gohl D.M."/>
        </authorList>
    </citation>
    <scope>NUCLEOTIDE SEQUENCE</scope>
    <source>
        <strain evidence="1">Duluth1</strain>
        <tissue evidence="1">Whole animal</tissue>
    </source>
</reference>
<dbReference type="PANTHER" id="PTHR46919">
    <property type="entry name" value="ZINC FINGER, C3HC4 TYPE (RING FINGER) FAMILY PROTEIN"/>
    <property type="match status" value="1"/>
</dbReference>
<dbReference type="PANTHER" id="PTHR46919:SF2">
    <property type="entry name" value="SACSIN"/>
    <property type="match status" value="1"/>
</dbReference>
<protein>
    <submittedName>
        <fullName evidence="1">Uncharacterized protein</fullName>
    </submittedName>
</protein>
<keyword evidence="2" id="KW-1185">Reference proteome</keyword>
<evidence type="ECO:0000313" key="2">
    <source>
        <dbReference type="Proteomes" id="UP000828390"/>
    </source>
</evidence>
<dbReference type="AlphaFoldDB" id="A0A9D4J524"/>
<name>A0A9D4J524_DREPO</name>
<sequence>MNLLEIALEPNVDSVITHCQNICHEFQNDFERNVPQFNNKAKYMEIIYSFLMTKRQFINVERLRDTPFIILSDETMIKASSVFILGQEGSEIKPYLYSLPENL</sequence>
<reference evidence="1" key="2">
    <citation type="submission" date="2020-11" db="EMBL/GenBank/DDBJ databases">
        <authorList>
            <person name="McCartney M.A."/>
            <person name="Auch B."/>
            <person name="Kono T."/>
            <person name="Mallez S."/>
            <person name="Becker A."/>
            <person name="Gohl D.M."/>
            <person name="Silverstein K.A.T."/>
            <person name="Koren S."/>
            <person name="Bechman K.B."/>
            <person name="Herman A."/>
            <person name="Abrahante J.E."/>
            <person name="Garbe J."/>
        </authorList>
    </citation>
    <scope>NUCLEOTIDE SEQUENCE</scope>
    <source>
        <strain evidence="1">Duluth1</strain>
        <tissue evidence="1">Whole animal</tissue>
    </source>
</reference>
<evidence type="ECO:0000313" key="1">
    <source>
        <dbReference type="EMBL" id="KAH3800076.1"/>
    </source>
</evidence>
<dbReference type="EMBL" id="JAIWYP010000007">
    <property type="protein sequence ID" value="KAH3800076.1"/>
    <property type="molecule type" value="Genomic_DNA"/>
</dbReference>
<gene>
    <name evidence="1" type="ORF">DPMN_153701</name>
</gene>
<comment type="caution">
    <text evidence="1">The sequence shown here is derived from an EMBL/GenBank/DDBJ whole genome shotgun (WGS) entry which is preliminary data.</text>
</comment>
<accession>A0A9D4J524</accession>
<dbReference type="Proteomes" id="UP000828390">
    <property type="component" value="Unassembled WGS sequence"/>
</dbReference>
<proteinExistence type="predicted"/>